<evidence type="ECO:0000313" key="1">
    <source>
        <dbReference type="EMBL" id="MBX74134.1"/>
    </source>
</evidence>
<name>A0A2P2R4U1_RHIMU</name>
<accession>A0A2P2R4U1</accession>
<organism evidence="1">
    <name type="scientific">Rhizophora mucronata</name>
    <name type="common">Asiatic mangrove</name>
    <dbReference type="NCBI Taxonomy" id="61149"/>
    <lineage>
        <taxon>Eukaryota</taxon>
        <taxon>Viridiplantae</taxon>
        <taxon>Streptophyta</taxon>
        <taxon>Embryophyta</taxon>
        <taxon>Tracheophyta</taxon>
        <taxon>Spermatophyta</taxon>
        <taxon>Magnoliopsida</taxon>
        <taxon>eudicotyledons</taxon>
        <taxon>Gunneridae</taxon>
        <taxon>Pentapetalae</taxon>
        <taxon>rosids</taxon>
        <taxon>fabids</taxon>
        <taxon>Malpighiales</taxon>
        <taxon>Rhizophoraceae</taxon>
        <taxon>Rhizophora</taxon>
    </lineage>
</organism>
<proteinExistence type="predicted"/>
<dbReference type="AlphaFoldDB" id="A0A2P2R4U1"/>
<sequence>MKKLGNLSFFSNWRRVMLRKACSCCTSNV</sequence>
<dbReference type="EMBL" id="GGEC01093650">
    <property type="protein sequence ID" value="MBX74134.1"/>
    <property type="molecule type" value="Transcribed_RNA"/>
</dbReference>
<protein>
    <submittedName>
        <fullName evidence="1">Uncharacterized protein</fullName>
    </submittedName>
</protein>
<reference evidence="1" key="1">
    <citation type="submission" date="2018-02" db="EMBL/GenBank/DDBJ databases">
        <title>Rhizophora mucronata_Transcriptome.</title>
        <authorList>
            <person name="Meera S.P."/>
            <person name="Sreeshan A."/>
            <person name="Augustine A."/>
        </authorList>
    </citation>
    <scope>NUCLEOTIDE SEQUENCE</scope>
    <source>
        <tissue evidence="1">Leaf</tissue>
    </source>
</reference>